<accession>A0A9D4BKK9</accession>
<keyword evidence="1" id="KW-0472">Membrane</keyword>
<dbReference type="Gene3D" id="1.10.287.110">
    <property type="entry name" value="DnaJ domain"/>
    <property type="match status" value="1"/>
</dbReference>
<dbReference type="PROSITE" id="PS50076">
    <property type="entry name" value="DNAJ_2"/>
    <property type="match status" value="1"/>
</dbReference>
<gene>
    <name evidence="3" type="ORF">DPMN_085793</name>
</gene>
<organism evidence="3 4">
    <name type="scientific">Dreissena polymorpha</name>
    <name type="common">Zebra mussel</name>
    <name type="synonym">Mytilus polymorpha</name>
    <dbReference type="NCBI Taxonomy" id="45954"/>
    <lineage>
        <taxon>Eukaryota</taxon>
        <taxon>Metazoa</taxon>
        <taxon>Spiralia</taxon>
        <taxon>Lophotrochozoa</taxon>
        <taxon>Mollusca</taxon>
        <taxon>Bivalvia</taxon>
        <taxon>Autobranchia</taxon>
        <taxon>Heteroconchia</taxon>
        <taxon>Euheterodonta</taxon>
        <taxon>Imparidentia</taxon>
        <taxon>Neoheterodontei</taxon>
        <taxon>Myida</taxon>
        <taxon>Dreissenoidea</taxon>
        <taxon>Dreissenidae</taxon>
        <taxon>Dreissena</taxon>
    </lineage>
</organism>
<dbReference type="Pfam" id="PF00226">
    <property type="entry name" value="DnaJ"/>
    <property type="match status" value="1"/>
</dbReference>
<dbReference type="OrthoDB" id="10250354at2759"/>
<keyword evidence="1" id="KW-0812">Transmembrane</keyword>
<dbReference type="Gene3D" id="1.10.238.10">
    <property type="entry name" value="EF-hand"/>
    <property type="match status" value="1"/>
</dbReference>
<dbReference type="InterPro" id="IPR036869">
    <property type="entry name" value="J_dom_sf"/>
</dbReference>
<dbReference type="SMART" id="SM00271">
    <property type="entry name" value="DnaJ"/>
    <property type="match status" value="1"/>
</dbReference>
<dbReference type="Proteomes" id="UP000828390">
    <property type="component" value="Unassembled WGS sequence"/>
</dbReference>
<evidence type="ECO:0000313" key="4">
    <source>
        <dbReference type="Proteomes" id="UP000828390"/>
    </source>
</evidence>
<dbReference type="InterPro" id="IPR001623">
    <property type="entry name" value="DnaJ_domain"/>
</dbReference>
<comment type="caution">
    <text evidence="3">The sequence shown here is derived from an EMBL/GenBank/DDBJ whole genome shotgun (WGS) entry which is preliminary data.</text>
</comment>
<dbReference type="AlphaFoldDB" id="A0A9D4BKK9"/>
<feature type="domain" description="J" evidence="2">
    <location>
        <begin position="255"/>
        <end position="310"/>
    </location>
</feature>
<proteinExistence type="predicted"/>
<reference evidence="3" key="1">
    <citation type="journal article" date="2019" name="bioRxiv">
        <title>The Genome of the Zebra Mussel, Dreissena polymorpha: A Resource for Invasive Species Research.</title>
        <authorList>
            <person name="McCartney M.A."/>
            <person name="Auch B."/>
            <person name="Kono T."/>
            <person name="Mallez S."/>
            <person name="Zhang Y."/>
            <person name="Obille A."/>
            <person name="Becker A."/>
            <person name="Abrahante J.E."/>
            <person name="Garbe J."/>
            <person name="Badalamenti J.P."/>
            <person name="Herman A."/>
            <person name="Mangelson H."/>
            <person name="Liachko I."/>
            <person name="Sullivan S."/>
            <person name="Sone E.D."/>
            <person name="Koren S."/>
            <person name="Silverstein K.A.T."/>
            <person name="Beckman K.B."/>
            <person name="Gohl D.M."/>
        </authorList>
    </citation>
    <scope>NUCLEOTIDE SEQUENCE</scope>
    <source>
        <strain evidence="3">Duluth1</strain>
        <tissue evidence="3">Whole animal</tissue>
    </source>
</reference>
<dbReference type="SUPFAM" id="SSF47473">
    <property type="entry name" value="EF-hand"/>
    <property type="match status" value="1"/>
</dbReference>
<dbReference type="SUPFAM" id="SSF46565">
    <property type="entry name" value="Chaperone J-domain"/>
    <property type="match status" value="1"/>
</dbReference>
<dbReference type="InterPro" id="IPR011992">
    <property type="entry name" value="EF-hand-dom_pair"/>
</dbReference>
<keyword evidence="4" id="KW-1185">Reference proteome</keyword>
<evidence type="ECO:0000313" key="3">
    <source>
        <dbReference type="EMBL" id="KAH3698274.1"/>
    </source>
</evidence>
<sequence length="310" mass="35298">MGQKQSKTKKLDDAVLEELKKDSFLPKKTINYIYAKFMKRHPDGKITETDFQRTFTKCVRSGNPEIFRTCAFCSDKEIGFREFLLAVKMSSLGCAKENTSAIKQTFIEVIGCLPDNYYEPFFSGVQQLVERKKIAKRWVTDLKKVREKSVERIDLQTNLLSFLKQEVFDIIRRFFVGDDTSDETCLSTILKGVGEALDYVGYAGRILGAFLALKFKIGLEIPAIFCAVAVTISALILIRLIKKWVSLLMNKEIENAYALFGTDASASDDKIESCYRKRARKYHPDKGGDIVKWIQLQHAIALIRDARSKA</sequence>
<evidence type="ECO:0000259" key="2">
    <source>
        <dbReference type="PROSITE" id="PS50076"/>
    </source>
</evidence>
<dbReference type="CDD" id="cd06257">
    <property type="entry name" value="DnaJ"/>
    <property type="match status" value="1"/>
</dbReference>
<reference evidence="3" key="2">
    <citation type="submission" date="2020-11" db="EMBL/GenBank/DDBJ databases">
        <authorList>
            <person name="McCartney M.A."/>
            <person name="Auch B."/>
            <person name="Kono T."/>
            <person name="Mallez S."/>
            <person name="Becker A."/>
            <person name="Gohl D.M."/>
            <person name="Silverstein K.A.T."/>
            <person name="Koren S."/>
            <person name="Bechman K.B."/>
            <person name="Herman A."/>
            <person name="Abrahante J.E."/>
            <person name="Garbe J."/>
        </authorList>
    </citation>
    <scope>NUCLEOTIDE SEQUENCE</scope>
    <source>
        <strain evidence="3">Duluth1</strain>
        <tissue evidence="3">Whole animal</tissue>
    </source>
</reference>
<dbReference type="EMBL" id="JAIWYP010000016">
    <property type="protein sequence ID" value="KAH3698274.1"/>
    <property type="molecule type" value="Genomic_DNA"/>
</dbReference>
<keyword evidence="1" id="KW-1133">Transmembrane helix</keyword>
<name>A0A9D4BKK9_DREPO</name>
<dbReference type="PRINTS" id="PR00625">
    <property type="entry name" value="JDOMAIN"/>
</dbReference>
<feature type="transmembrane region" description="Helical" evidence="1">
    <location>
        <begin position="221"/>
        <end position="241"/>
    </location>
</feature>
<protein>
    <recommendedName>
        <fullName evidence="2">J domain-containing protein</fullName>
    </recommendedName>
</protein>
<evidence type="ECO:0000256" key="1">
    <source>
        <dbReference type="SAM" id="Phobius"/>
    </source>
</evidence>